<dbReference type="PANTHER" id="PTHR42912:SF93">
    <property type="entry name" value="N6-ADENOSINE-METHYLTRANSFERASE TMT1A"/>
    <property type="match status" value="1"/>
</dbReference>
<dbReference type="Pfam" id="PF08241">
    <property type="entry name" value="Methyltransf_11"/>
    <property type="match status" value="1"/>
</dbReference>
<name>A0ABS2DHP4_9BACI</name>
<dbReference type="GO" id="GO:0032259">
    <property type="term" value="P:methylation"/>
    <property type="evidence" value="ECO:0007669"/>
    <property type="project" value="UniProtKB-KW"/>
</dbReference>
<reference evidence="2 3" key="1">
    <citation type="submission" date="2021-02" db="EMBL/GenBank/DDBJ databases">
        <title>Bacillus sp. RD4P76, an endophyte from a halophyte.</title>
        <authorList>
            <person name="Sun J.-Q."/>
        </authorList>
    </citation>
    <scope>NUCLEOTIDE SEQUENCE [LARGE SCALE GENOMIC DNA]</scope>
    <source>
        <strain evidence="2 3">RD4P76</strain>
    </source>
</reference>
<sequence length="204" mass="23511">MNSLTNHMADSYNNKAVERDTFEVSKWKAKEREVFLQMLQKERLYSLLEIGAGPGKDSLYFNENGLATISTDLSPEMVRLCKEKGLDAKVMDFANLDAPDNYFDSVWAMNCLLHVPKDQISDVLSEIKRVLKPTGLFFMGVYGGENSEGIWEDDFYTPKRFFSFFEDEGIKQLVSEYFTIEYFTVVPKDVVGGKFHFQSMILRK</sequence>
<comment type="caution">
    <text evidence="2">The sequence shown here is derived from an EMBL/GenBank/DDBJ whole genome shotgun (WGS) entry which is preliminary data.</text>
</comment>
<dbReference type="GO" id="GO:0008168">
    <property type="term" value="F:methyltransferase activity"/>
    <property type="evidence" value="ECO:0007669"/>
    <property type="project" value="UniProtKB-KW"/>
</dbReference>
<dbReference type="SUPFAM" id="SSF53335">
    <property type="entry name" value="S-adenosyl-L-methionine-dependent methyltransferases"/>
    <property type="match status" value="1"/>
</dbReference>
<evidence type="ECO:0000313" key="3">
    <source>
        <dbReference type="Proteomes" id="UP001518925"/>
    </source>
</evidence>
<dbReference type="InterPro" id="IPR013216">
    <property type="entry name" value="Methyltransf_11"/>
</dbReference>
<dbReference type="Proteomes" id="UP001518925">
    <property type="component" value="Unassembled WGS sequence"/>
</dbReference>
<feature type="domain" description="Methyltransferase type 11" evidence="1">
    <location>
        <begin position="48"/>
        <end position="138"/>
    </location>
</feature>
<dbReference type="Gene3D" id="3.40.50.150">
    <property type="entry name" value="Vaccinia Virus protein VP39"/>
    <property type="match status" value="1"/>
</dbReference>
<dbReference type="RefSeq" id="WP_204203356.1">
    <property type="nucleotide sequence ID" value="NZ_JAFELM010000028.1"/>
</dbReference>
<evidence type="ECO:0000313" key="2">
    <source>
        <dbReference type="EMBL" id="MBM6618009.1"/>
    </source>
</evidence>
<dbReference type="CDD" id="cd02440">
    <property type="entry name" value="AdoMet_MTases"/>
    <property type="match status" value="1"/>
</dbReference>
<organism evidence="2 3">
    <name type="scientific">Bacillus suaedaesalsae</name>
    <dbReference type="NCBI Taxonomy" id="2810349"/>
    <lineage>
        <taxon>Bacteria</taxon>
        <taxon>Bacillati</taxon>
        <taxon>Bacillota</taxon>
        <taxon>Bacilli</taxon>
        <taxon>Bacillales</taxon>
        <taxon>Bacillaceae</taxon>
        <taxon>Bacillus</taxon>
    </lineage>
</organism>
<evidence type="ECO:0000259" key="1">
    <source>
        <dbReference type="Pfam" id="PF08241"/>
    </source>
</evidence>
<dbReference type="PANTHER" id="PTHR42912">
    <property type="entry name" value="METHYLTRANSFERASE"/>
    <property type="match status" value="1"/>
</dbReference>
<keyword evidence="3" id="KW-1185">Reference proteome</keyword>
<keyword evidence="2" id="KW-0808">Transferase</keyword>
<proteinExistence type="predicted"/>
<keyword evidence="2" id="KW-0489">Methyltransferase</keyword>
<protein>
    <submittedName>
        <fullName evidence="2">Class I SAM-dependent methyltransferase</fullName>
    </submittedName>
</protein>
<dbReference type="InterPro" id="IPR029063">
    <property type="entry name" value="SAM-dependent_MTases_sf"/>
</dbReference>
<gene>
    <name evidence="2" type="ORF">JR050_10045</name>
</gene>
<accession>A0ABS2DHP4</accession>
<dbReference type="InterPro" id="IPR050508">
    <property type="entry name" value="Methyltransf_Superfamily"/>
</dbReference>
<dbReference type="EMBL" id="JAFELM010000028">
    <property type="protein sequence ID" value="MBM6618009.1"/>
    <property type="molecule type" value="Genomic_DNA"/>
</dbReference>